<dbReference type="InterPro" id="IPR019283">
    <property type="entry name" value="DUF2330"/>
</dbReference>
<sequence length="293" mass="33732">MAYLGVLILLIQDRGVWSYFRPDVNVYEPGQKAVIAYDHGVEILILANDLYADAKTKVLEILPLPSAPKIDSSDIEIFHRIQEKIQDFAFALAEKVSLTFDHSRGKGVEEIFHKQIGPHGLTVVRIRDLNDFRNWIDEFLRREGVKKRPDTEALEGLVGVYLNDGINYFVFDVVEVDQDPSTVFPLKFRFRSPCLYFPLQISRLAKGSTKVQLFLLTHLIPDRFRQYPLRPGMTAIGIPIEARLTAKELYQIDPDFAHLLSRGAYLTALHYDGPVSELIRDLKVRRYYRLVKE</sequence>
<name>A0A660SLE0_UNCW3</name>
<evidence type="ECO:0008006" key="3">
    <source>
        <dbReference type="Google" id="ProtNLM"/>
    </source>
</evidence>
<organism evidence="1 2">
    <name type="scientific">candidate division WOR-3 bacterium</name>
    <dbReference type="NCBI Taxonomy" id="2052148"/>
    <lineage>
        <taxon>Bacteria</taxon>
        <taxon>Bacteria division WOR-3</taxon>
    </lineage>
</organism>
<dbReference type="EMBL" id="QNBE01000005">
    <property type="protein sequence ID" value="RKX71604.1"/>
    <property type="molecule type" value="Genomic_DNA"/>
</dbReference>
<dbReference type="Proteomes" id="UP000268469">
    <property type="component" value="Unassembled WGS sequence"/>
</dbReference>
<reference evidence="1 2" key="1">
    <citation type="submission" date="2018-06" db="EMBL/GenBank/DDBJ databases">
        <title>Extensive metabolic versatility and redundancy in microbially diverse, dynamic hydrothermal sediments.</title>
        <authorList>
            <person name="Dombrowski N."/>
            <person name="Teske A."/>
            <person name="Baker B.J."/>
        </authorList>
    </citation>
    <scope>NUCLEOTIDE SEQUENCE [LARGE SCALE GENOMIC DNA]</scope>
    <source>
        <strain evidence="1">B36_G15</strain>
    </source>
</reference>
<proteinExistence type="predicted"/>
<comment type="caution">
    <text evidence="1">The sequence shown here is derived from an EMBL/GenBank/DDBJ whole genome shotgun (WGS) entry which is preliminary data.</text>
</comment>
<dbReference type="Pfam" id="PF10092">
    <property type="entry name" value="DUF2330"/>
    <property type="match status" value="1"/>
</dbReference>
<accession>A0A660SLE0</accession>
<protein>
    <recommendedName>
        <fullName evidence="3">DUF2330 domain-containing protein</fullName>
    </recommendedName>
</protein>
<gene>
    <name evidence="1" type="ORF">DRP53_00955</name>
</gene>
<dbReference type="AlphaFoldDB" id="A0A660SLE0"/>
<evidence type="ECO:0000313" key="2">
    <source>
        <dbReference type="Proteomes" id="UP000268469"/>
    </source>
</evidence>
<evidence type="ECO:0000313" key="1">
    <source>
        <dbReference type="EMBL" id="RKX71604.1"/>
    </source>
</evidence>